<evidence type="ECO:0000313" key="3">
    <source>
        <dbReference type="EMBL" id="RKT83434.1"/>
    </source>
</evidence>
<dbReference type="STRING" id="455193.SAMN05421805_10580"/>
<feature type="compositionally biased region" description="Pro residues" evidence="1">
    <location>
        <begin position="1"/>
        <end position="25"/>
    </location>
</feature>
<evidence type="ECO:0000313" key="6">
    <source>
        <dbReference type="Proteomes" id="UP000270697"/>
    </source>
</evidence>
<feature type="region of interest" description="Disordered" evidence="1">
    <location>
        <begin position="1"/>
        <end position="73"/>
    </location>
</feature>
<dbReference type="EMBL" id="FOUP01000005">
    <property type="protein sequence ID" value="SFN52708.1"/>
    <property type="molecule type" value="Genomic_DNA"/>
</dbReference>
<evidence type="ECO:0000313" key="4">
    <source>
        <dbReference type="EMBL" id="SFN52708.1"/>
    </source>
</evidence>
<feature type="region of interest" description="Disordered" evidence="1">
    <location>
        <begin position="88"/>
        <end position="131"/>
    </location>
</feature>
<feature type="compositionally biased region" description="Basic and acidic residues" evidence="1">
    <location>
        <begin position="41"/>
        <end position="73"/>
    </location>
</feature>
<feature type="transmembrane region" description="Helical" evidence="2">
    <location>
        <begin position="138"/>
        <end position="161"/>
    </location>
</feature>
<name>A0A1I4ZRC3_9PSEU</name>
<organism evidence="4 5">
    <name type="scientific">Saccharopolyspora antimicrobica</name>
    <dbReference type="NCBI Taxonomy" id="455193"/>
    <lineage>
        <taxon>Bacteria</taxon>
        <taxon>Bacillati</taxon>
        <taxon>Actinomycetota</taxon>
        <taxon>Actinomycetes</taxon>
        <taxon>Pseudonocardiales</taxon>
        <taxon>Pseudonocardiaceae</taxon>
        <taxon>Saccharopolyspora</taxon>
    </lineage>
</organism>
<dbReference type="Proteomes" id="UP000270697">
    <property type="component" value="Unassembled WGS sequence"/>
</dbReference>
<proteinExistence type="predicted"/>
<keyword evidence="2" id="KW-1133">Transmembrane helix</keyword>
<keyword evidence="2" id="KW-0472">Membrane</keyword>
<evidence type="ECO:0000256" key="2">
    <source>
        <dbReference type="SAM" id="Phobius"/>
    </source>
</evidence>
<accession>A0A1I4ZRC3</accession>
<feature type="compositionally biased region" description="Basic and acidic residues" evidence="1">
    <location>
        <begin position="88"/>
        <end position="99"/>
    </location>
</feature>
<reference evidence="3 6" key="2">
    <citation type="submission" date="2018-10" db="EMBL/GenBank/DDBJ databases">
        <title>Sequencing the genomes of 1000 actinobacteria strains.</title>
        <authorList>
            <person name="Klenk H.-P."/>
        </authorList>
    </citation>
    <scope>NUCLEOTIDE SEQUENCE [LARGE SCALE GENOMIC DNA]</scope>
    <source>
        <strain evidence="3 6">DSM 45119</strain>
    </source>
</reference>
<evidence type="ECO:0000313" key="5">
    <source>
        <dbReference type="Proteomes" id="UP000199398"/>
    </source>
</evidence>
<feature type="transmembrane region" description="Helical" evidence="2">
    <location>
        <begin position="194"/>
        <end position="212"/>
    </location>
</feature>
<dbReference type="EMBL" id="RBXX01000002">
    <property type="protein sequence ID" value="RKT83434.1"/>
    <property type="molecule type" value="Genomic_DNA"/>
</dbReference>
<feature type="compositionally biased region" description="Basic and acidic residues" evidence="1">
    <location>
        <begin position="117"/>
        <end position="129"/>
    </location>
</feature>
<dbReference type="Proteomes" id="UP000199398">
    <property type="component" value="Unassembled WGS sequence"/>
</dbReference>
<gene>
    <name evidence="3" type="ORF">ATL45_1717</name>
    <name evidence="4" type="ORF">SAMN05421805_10580</name>
</gene>
<keyword evidence="2" id="KW-0812">Transmembrane</keyword>
<sequence>MQQGPPPGAPQGPPPGAQQGPPPNQYPATRVQQRLDGLDEPVSHREPDADRQSSREDPYAEGRRDEARIRDAYDDGYRAAYYEHYDDRRDSRRDDRYQDDYDDRYEEPRRERRRERAPREDRYDDRESRFSGPSADTIGRLIGVFTGLIALIFVLHIIFVVTGANQENSFVSFTYGTAKVFVFGLGDVFQPGDATIGVVLNYGLAALIYLFGGRIVARALKR</sequence>
<evidence type="ECO:0000256" key="1">
    <source>
        <dbReference type="SAM" id="MobiDB-lite"/>
    </source>
</evidence>
<dbReference type="AlphaFoldDB" id="A0A1I4ZRC3"/>
<reference evidence="4 5" key="1">
    <citation type="submission" date="2016-10" db="EMBL/GenBank/DDBJ databases">
        <authorList>
            <person name="de Groot N.N."/>
        </authorList>
    </citation>
    <scope>NUCLEOTIDE SEQUENCE [LARGE SCALE GENOMIC DNA]</scope>
    <source>
        <strain evidence="4 5">CPCC 201259</strain>
    </source>
</reference>
<protein>
    <submittedName>
        <fullName evidence="4">Uncharacterized protein</fullName>
    </submittedName>
</protein>
<dbReference type="RefSeq" id="WP_246025229.1">
    <property type="nucleotide sequence ID" value="NZ_FOUP01000005.1"/>
</dbReference>
<keyword evidence="6" id="KW-1185">Reference proteome</keyword>